<proteinExistence type="predicted"/>
<protein>
    <submittedName>
        <fullName evidence="2">DUF368 domain-containing protein</fullName>
    </submittedName>
</protein>
<feature type="transmembrane region" description="Helical" evidence="1">
    <location>
        <begin position="253"/>
        <end position="273"/>
    </location>
</feature>
<keyword evidence="1" id="KW-0472">Membrane</keyword>
<feature type="transmembrane region" description="Helical" evidence="1">
    <location>
        <begin position="58"/>
        <end position="78"/>
    </location>
</feature>
<gene>
    <name evidence="2" type="ORF">H9Q78_00825</name>
</gene>
<keyword evidence="3" id="KW-1185">Reference proteome</keyword>
<dbReference type="RefSeq" id="WP_249303007.1">
    <property type="nucleotide sequence ID" value="NZ_CP060634.1"/>
</dbReference>
<dbReference type="AlphaFoldDB" id="A0A7G9G4L8"/>
<evidence type="ECO:0000256" key="1">
    <source>
        <dbReference type="SAM" id="Phobius"/>
    </source>
</evidence>
<name>A0A7G9G4L8_9FIRM</name>
<feature type="transmembrane region" description="Helical" evidence="1">
    <location>
        <begin position="12"/>
        <end position="37"/>
    </location>
</feature>
<dbReference type="Pfam" id="PF04018">
    <property type="entry name" value="VCA0040-like"/>
    <property type="match status" value="1"/>
</dbReference>
<organism evidence="2 3">
    <name type="scientific">Qiania dongpingensis</name>
    <dbReference type="NCBI Taxonomy" id="2763669"/>
    <lineage>
        <taxon>Bacteria</taxon>
        <taxon>Bacillati</taxon>
        <taxon>Bacillota</taxon>
        <taxon>Clostridia</taxon>
        <taxon>Lachnospirales</taxon>
        <taxon>Lachnospiraceae</taxon>
        <taxon>Qiania</taxon>
    </lineage>
</organism>
<dbReference type="EMBL" id="CP060634">
    <property type="protein sequence ID" value="QNM05750.1"/>
    <property type="molecule type" value="Genomic_DNA"/>
</dbReference>
<dbReference type="Proteomes" id="UP000515823">
    <property type="component" value="Chromosome"/>
</dbReference>
<feature type="transmembrane region" description="Helical" evidence="1">
    <location>
        <begin position="114"/>
        <end position="135"/>
    </location>
</feature>
<feature type="transmembrane region" description="Helical" evidence="1">
    <location>
        <begin position="223"/>
        <end position="241"/>
    </location>
</feature>
<evidence type="ECO:0000313" key="2">
    <source>
        <dbReference type="EMBL" id="QNM05750.1"/>
    </source>
</evidence>
<reference evidence="2 3" key="1">
    <citation type="submission" date="2020-08" db="EMBL/GenBank/DDBJ databases">
        <authorList>
            <person name="Liu C."/>
            <person name="Sun Q."/>
        </authorList>
    </citation>
    <scope>NUCLEOTIDE SEQUENCE [LARGE SCALE GENOMIC DNA]</scope>
    <source>
        <strain evidence="2 3">NSJ-38</strain>
    </source>
</reference>
<keyword evidence="1" id="KW-1133">Transmembrane helix</keyword>
<dbReference type="PANTHER" id="PTHR37308">
    <property type="entry name" value="INTEGRAL MEMBRANE PROTEIN"/>
    <property type="match status" value="1"/>
</dbReference>
<keyword evidence="1" id="KW-0812">Transmembrane</keyword>
<accession>A0A7G9G4L8</accession>
<sequence>MRKADRMFEISTIIKGFIIGGSMLIPGVSGGTMSMIFNIYDRMISSVSSFMKHKKESFFFLLQFVLGAGAAFLILSGPMASLNRHFPQEMGFFVIGAVIGGIPVIYKETRTERLTFISFLYLAAGLALVFGIAMLPKNLFHAGNGGLISFLIQFLAGILGALALVLPGISFSSMLYMMGVYNFIFGALGDRNFLALLPFGAGCILGILLLTRFLETAMKRYPHPTYMIILGFVMGSIGDIMGEIPRMPAGKEIFSCIFWAAAGFFIIFLLSRWEERHPETA</sequence>
<dbReference type="KEGG" id="qdo:H9Q78_00825"/>
<feature type="transmembrane region" description="Helical" evidence="1">
    <location>
        <begin position="147"/>
        <end position="171"/>
    </location>
</feature>
<feature type="transmembrane region" description="Helical" evidence="1">
    <location>
        <begin position="90"/>
        <end position="107"/>
    </location>
</feature>
<dbReference type="PANTHER" id="PTHR37308:SF1">
    <property type="entry name" value="POLYPRENYL-PHOSPHATE TRANSPORTER"/>
    <property type="match status" value="1"/>
</dbReference>
<feature type="transmembrane region" description="Helical" evidence="1">
    <location>
        <begin position="192"/>
        <end position="211"/>
    </location>
</feature>
<dbReference type="InterPro" id="IPR007163">
    <property type="entry name" value="VCA0040-like"/>
</dbReference>
<evidence type="ECO:0000313" key="3">
    <source>
        <dbReference type="Proteomes" id="UP000515823"/>
    </source>
</evidence>